<sequence>MKKKKQTLLKLISSFAIIGMSITGIYAASYSYTQSDTVSSSVGSAKVKCSATYYSSGNTRWNRSWGTVSTNGLKATYISSTMTIPSDPYMNTTGTISMTNYNYKTANAKKTFKYKFDGSKVVGNY</sequence>
<accession>A0AAP2XPI4</accession>
<proteinExistence type="predicted"/>
<comment type="caution">
    <text evidence="1">The sequence shown here is derived from an EMBL/GenBank/DDBJ whole genome shotgun (WGS) entry which is preliminary data.</text>
</comment>
<organism evidence="1 2">
    <name type="scientific">Faecalibacillus intestinalis</name>
    <dbReference type="NCBI Taxonomy" id="1982626"/>
    <lineage>
        <taxon>Bacteria</taxon>
        <taxon>Bacillati</taxon>
        <taxon>Bacillota</taxon>
        <taxon>Erysipelotrichia</taxon>
        <taxon>Erysipelotrichales</taxon>
        <taxon>Coprobacillaceae</taxon>
        <taxon>Faecalibacillus</taxon>
    </lineage>
</organism>
<dbReference type="AlphaFoldDB" id="A0AAP2XPI4"/>
<gene>
    <name evidence="1" type="ORF">NE542_12070</name>
</gene>
<dbReference type="Proteomes" id="UP001204814">
    <property type="component" value="Unassembled WGS sequence"/>
</dbReference>
<dbReference type="EMBL" id="JANGBO010000014">
    <property type="protein sequence ID" value="MCQ5062552.1"/>
    <property type="molecule type" value="Genomic_DNA"/>
</dbReference>
<evidence type="ECO:0000313" key="1">
    <source>
        <dbReference type="EMBL" id="MCQ5062552.1"/>
    </source>
</evidence>
<reference evidence="1" key="1">
    <citation type="submission" date="2022-06" db="EMBL/GenBank/DDBJ databases">
        <title>Isolation of gut microbiota from human fecal samples.</title>
        <authorList>
            <person name="Pamer E.G."/>
            <person name="Barat B."/>
            <person name="Waligurski E."/>
            <person name="Medina S."/>
            <person name="Paddock L."/>
            <person name="Mostad J."/>
        </authorList>
    </citation>
    <scope>NUCLEOTIDE SEQUENCE</scope>
    <source>
        <strain evidence="1">DFI.6.24</strain>
    </source>
</reference>
<protein>
    <submittedName>
        <fullName evidence="1">Uncharacterized protein</fullName>
    </submittedName>
</protein>
<name>A0AAP2XPI4_9FIRM</name>
<dbReference type="RefSeq" id="WP_032090995.1">
    <property type="nucleotide sequence ID" value="NZ_CAKMUM010000009.1"/>
</dbReference>
<evidence type="ECO:0000313" key="2">
    <source>
        <dbReference type="Proteomes" id="UP001204814"/>
    </source>
</evidence>